<evidence type="ECO:0000256" key="5">
    <source>
        <dbReference type="ARBA" id="ARBA00022741"/>
    </source>
</evidence>
<protein>
    <recommendedName>
        <fullName evidence="10">ABC transporter domain-containing protein</fullName>
    </recommendedName>
</protein>
<dbReference type="HOGENOM" id="CLU_000604_57_6_1"/>
<dbReference type="GO" id="GO:0016887">
    <property type="term" value="F:ATP hydrolysis activity"/>
    <property type="evidence" value="ECO:0007669"/>
    <property type="project" value="InterPro"/>
</dbReference>
<keyword evidence="7 9" id="KW-1133">Transmembrane helix</keyword>
<keyword evidence="12" id="KW-1185">Reference proteome</keyword>
<dbReference type="eggNOG" id="KOG0061">
    <property type="taxonomic scope" value="Eukaryota"/>
</dbReference>
<evidence type="ECO:0000256" key="2">
    <source>
        <dbReference type="ARBA" id="ARBA00005814"/>
    </source>
</evidence>
<dbReference type="PANTHER" id="PTHR48041">
    <property type="entry name" value="ABC TRANSPORTER G FAMILY MEMBER 28"/>
    <property type="match status" value="1"/>
</dbReference>
<proteinExistence type="inferred from homology"/>
<comment type="similarity">
    <text evidence="2">Belongs to the ABC transporter superfamily. ABCG family. Eye pigment precursor importer (TC 3.A.1.204) subfamily.</text>
</comment>
<dbReference type="InterPro" id="IPR050352">
    <property type="entry name" value="ABCG_transporters"/>
</dbReference>
<dbReference type="PANTHER" id="PTHR48041:SF50">
    <property type="entry name" value="ABC TRANSPORTER DOMAIN-CONTAINING PROTEIN"/>
    <property type="match status" value="1"/>
</dbReference>
<dbReference type="GO" id="GO:0005886">
    <property type="term" value="C:plasma membrane"/>
    <property type="evidence" value="ECO:0007669"/>
    <property type="project" value="TreeGrafter"/>
</dbReference>
<dbReference type="InParanoid" id="G0MLV1"/>
<dbReference type="PROSITE" id="PS50893">
    <property type="entry name" value="ABC_TRANSPORTER_2"/>
    <property type="match status" value="1"/>
</dbReference>
<comment type="subcellular location">
    <subcellularLocation>
        <location evidence="1">Membrane</location>
        <topology evidence="1">Multi-pass membrane protein</topology>
    </subcellularLocation>
</comment>
<feature type="transmembrane region" description="Helical" evidence="9">
    <location>
        <begin position="407"/>
        <end position="428"/>
    </location>
</feature>
<dbReference type="Pfam" id="PF00005">
    <property type="entry name" value="ABC_tran"/>
    <property type="match status" value="1"/>
</dbReference>
<keyword evidence="8 9" id="KW-0472">Membrane</keyword>
<feature type="transmembrane region" description="Helical" evidence="9">
    <location>
        <begin position="448"/>
        <end position="473"/>
    </location>
</feature>
<evidence type="ECO:0000256" key="6">
    <source>
        <dbReference type="ARBA" id="ARBA00022840"/>
    </source>
</evidence>
<dbReference type="Proteomes" id="UP000008068">
    <property type="component" value="Unassembled WGS sequence"/>
</dbReference>
<feature type="transmembrane region" description="Helical" evidence="9">
    <location>
        <begin position="485"/>
        <end position="513"/>
    </location>
</feature>
<dbReference type="OMA" id="HRVIYLA"/>
<dbReference type="EMBL" id="GL379800">
    <property type="protein sequence ID" value="EGT35749.1"/>
    <property type="molecule type" value="Genomic_DNA"/>
</dbReference>
<evidence type="ECO:0000313" key="12">
    <source>
        <dbReference type="Proteomes" id="UP000008068"/>
    </source>
</evidence>
<name>G0MLV1_CAEBE</name>
<evidence type="ECO:0000313" key="11">
    <source>
        <dbReference type="EMBL" id="EGT35749.1"/>
    </source>
</evidence>
<feature type="transmembrane region" description="Helical" evidence="9">
    <location>
        <begin position="601"/>
        <end position="621"/>
    </location>
</feature>
<dbReference type="SUPFAM" id="SSF52540">
    <property type="entry name" value="P-loop containing nucleoside triphosphate hydrolases"/>
    <property type="match status" value="1"/>
</dbReference>
<dbReference type="InterPro" id="IPR027417">
    <property type="entry name" value="P-loop_NTPase"/>
</dbReference>
<dbReference type="InterPro" id="IPR013525">
    <property type="entry name" value="ABC2_TM"/>
</dbReference>
<keyword evidence="3" id="KW-0813">Transport</keyword>
<feature type="transmembrane region" description="Helical" evidence="9">
    <location>
        <begin position="378"/>
        <end position="395"/>
    </location>
</feature>
<dbReference type="PROSITE" id="PS00211">
    <property type="entry name" value="ABC_TRANSPORTER_1"/>
    <property type="match status" value="1"/>
</dbReference>
<gene>
    <name evidence="11" type="ORF">CAEBREN_01087</name>
</gene>
<dbReference type="AlphaFoldDB" id="G0MLV1"/>
<dbReference type="FunFam" id="3.40.50.300:FF:001480">
    <property type="entry name" value="ABC transporter"/>
    <property type="match status" value="1"/>
</dbReference>
<dbReference type="SMART" id="SM00382">
    <property type="entry name" value="AAA"/>
    <property type="match status" value="1"/>
</dbReference>
<accession>G0MLV1</accession>
<dbReference type="FunCoup" id="G0MLV1">
    <property type="interactions" value="84"/>
</dbReference>
<dbReference type="InterPro" id="IPR003593">
    <property type="entry name" value="AAA+_ATPase"/>
</dbReference>
<dbReference type="STRING" id="135651.G0MLV1"/>
<evidence type="ECO:0000256" key="8">
    <source>
        <dbReference type="ARBA" id="ARBA00023136"/>
    </source>
</evidence>
<evidence type="ECO:0000256" key="7">
    <source>
        <dbReference type="ARBA" id="ARBA00022989"/>
    </source>
</evidence>
<dbReference type="CDD" id="cd03213">
    <property type="entry name" value="ABCG_EPDR"/>
    <property type="match status" value="1"/>
</dbReference>
<keyword evidence="5" id="KW-0547">Nucleotide-binding</keyword>
<dbReference type="InterPro" id="IPR043926">
    <property type="entry name" value="ABCG_dom"/>
</dbReference>
<evidence type="ECO:0000256" key="3">
    <source>
        <dbReference type="ARBA" id="ARBA00022448"/>
    </source>
</evidence>
<feature type="domain" description="ABC transporter" evidence="10">
    <location>
        <begin position="37"/>
        <end position="289"/>
    </location>
</feature>
<evidence type="ECO:0000259" key="10">
    <source>
        <dbReference type="PROSITE" id="PS50893"/>
    </source>
</evidence>
<dbReference type="InterPro" id="IPR017871">
    <property type="entry name" value="ABC_transporter-like_CS"/>
</dbReference>
<dbReference type="Pfam" id="PF19055">
    <property type="entry name" value="ABC2_membrane_7"/>
    <property type="match status" value="1"/>
</dbReference>
<reference evidence="12" key="1">
    <citation type="submission" date="2011-07" db="EMBL/GenBank/DDBJ databases">
        <authorList>
            <consortium name="Caenorhabditis brenneri Sequencing and Analysis Consortium"/>
            <person name="Wilson R.K."/>
        </authorList>
    </citation>
    <scope>NUCLEOTIDE SEQUENCE [LARGE SCALE GENOMIC DNA]</scope>
    <source>
        <strain evidence="12">PB2801</strain>
    </source>
</reference>
<evidence type="ECO:0000256" key="1">
    <source>
        <dbReference type="ARBA" id="ARBA00004141"/>
    </source>
</evidence>
<dbReference type="GO" id="GO:0005524">
    <property type="term" value="F:ATP binding"/>
    <property type="evidence" value="ECO:0007669"/>
    <property type="project" value="UniProtKB-KW"/>
</dbReference>
<dbReference type="Pfam" id="PF01061">
    <property type="entry name" value="ABC2_membrane"/>
    <property type="match status" value="1"/>
</dbReference>
<keyword evidence="6" id="KW-0067">ATP-binding</keyword>
<dbReference type="GO" id="GO:0140359">
    <property type="term" value="F:ABC-type transporter activity"/>
    <property type="evidence" value="ECO:0007669"/>
    <property type="project" value="InterPro"/>
</dbReference>
<organism evidence="12">
    <name type="scientific">Caenorhabditis brenneri</name>
    <name type="common">Nematode worm</name>
    <dbReference type="NCBI Taxonomy" id="135651"/>
    <lineage>
        <taxon>Eukaryota</taxon>
        <taxon>Metazoa</taxon>
        <taxon>Ecdysozoa</taxon>
        <taxon>Nematoda</taxon>
        <taxon>Chromadorea</taxon>
        <taxon>Rhabditida</taxon>
        <taxon>Rhabditina</taxon>
        <taxon>Rhabditomorpha</taxon>
        <taxon>Rhabditoidea</taxon>
        <taxon>Rhabditidae</taxon>
        <taxon>Peloderinae</taxon>
        <taxon>Caenorhabditis</taxon>
    </lineage>
</organism>
<dbReference type="OrthoDB" id="66620at2759"/>
<keyword evidence="4 9" id="KW-0812">Transmembrane</keyword>
<dbReference type="Gene3D" id="3.40.50.300">
    <property type="entry name" value="P-loop containing nucleotide triphosphate hydrolases"/>
    <property type="match status" value="1"/>
</dbReference>
<sequence>MTAEEEMNYEKITEDNVEYTAVSPGYSTLGDVVPVSLHWNGISVTTVKEQRELLRNVSGVARPGELLALMGASGAGKTTLLNMLMCRNLKGLKTEGSITVNGVELTILGQLFAFDQMGDKISSISGFAQQEELFVGTLTVKEYLMIQAKLRIDGTSEIREERVIDVLHQLKLWKCRDSKIGIIGEKKGISGGEARRLTFACEMLSNPSLLFADEPTTGLDSFMAESVIQILKGIAKTGRTIICTIHQPSSQLYQMFHRVIYLANGRTAFQGTPKESIAFFEQCGHRIPNEYNPSEWIIYKLAVQPGQEKQSIDRIERIVEHYEGSAHLEQVMEELEDVSQKTQPPVMHKAKWWTQIWALFLRCGLDVWRAPQLTMSKIIQKILFGLFLGLLYWRTDYTPRGIHNINGALFFIAGEYIYSTAYAIMMFLNNEFALVAREYHDGLYNLWAYYISRCISLMPLFSTDGLIMLFIVYWMIGLNTSVSQILLATLITLLASQAASAFGIAMSCIFPTAQMTSVMASPFLVLFRLFGGFYGNTETFPAGIRWLQYTSMYRFAFEGLVVNQWSYVDHFHPESANWTTEKRDGVLANFSFPPDAIFVDIPALIVISFGFYAIGFLALWIRMKKAR</sequence>
<dbReference type="InterPro" id="IPR003439">
    <property type="entry name" value="ABC_transporter-like_ATP-bd"/>
</dbReference>
<evidence type="ECO:0000256" key="9">
    <source>
        <dbReference type="SAM" id="Phobius"/>
    </source>
</evidence>
<evidence type="ECO:0000256" key="4">
    <source>
        <dbReference type="ARBA" id="ARBA00022692"/>
    </source>
</evidence>